<protein>
    <submittedName>
        <fullName evidence="2">Uncharacterized protein</fullName>
    </submittedName>
</protein>
<accession>A0ABP0YNM3</accession>
<feature type="compositionally biased region" description="Basic residues" evidence="1">
    <location>
        <begin position="1"/>
        <end position="17"/>
    </location>
</feature>
<proteinExistence type="predicted"/>
<gene>
    <name evidence="2" type="ORF">CITCOLO1_LOCUS14235</name>
</gene>
<dbReference type="EMBL" id="OZ021739">
    <property type="protein sequence ID" value="CAK9322110.1"/>
    <property type="molecule type" value="Genomic_DNA"/>
</dbReference>
<dbReference type="Proteomes" id="UP001642487">
    <property type="component" value="Chromosome 5"/>
</dbReference>
<evidence type="ECO:0000313" key="3">
    <source>
        <dbReference type="Proteomes" id="UP001642487"/>
    </source>
</evidence>
<reference evidence="2 3" key="1">
    <citation type="submission" date="2024-03" db="EMBL/GenBank/DDBJ databases">
        <authorList>
            <person name="Gkanogiannis A."/>
            <person name="Becerra Lopez-Lavalle L."/>
        </authorList>
    </citation>
    <scope>NUCLEOTIDE SEQUENCE [LARGE SCALE GENOMIC DNA]</scope>
</reference>
<sequence length="120" mass="13603">MKISMPKKKKKKGKNCRRFSSSPIGRRRRLKLRSPAPVVVVVGSLFARSHICLTETPNSAKTPIFSAFMHLNSTDSFTRVQFRFRIQAFNGQIYPPPVSVDLPLLNRSHFAGIQIPICCF</sequence>
<keyword evidence="3" id="KW-1185">Reference proteome</keyword>
<feature type="region of interest" description="Disordered" evidence="1">
    <location>
        <begin position="1"/>
        <end position="21"/>
    </location>
</feature>
<evidence type="ECO:0000313" key="2">
    <source>
        <dbReference type="EMBL" id="CAK9322110.1"/>
    </source>
</evidence>
<organism evidence="2 3">
    <name type="scientific">Citrullus colocynthis</name>
    <name type="common">colocynth</name>
    <dbReference type="NCBI Taxonomy" id="252529"/>
    <lineage>
        <taxon>Eukaryota</taxon>
        <taxon>Viridiplantae</taxon>
        <taxon>Streptophyta</taxon>
        <taxon>Embryophyta</taxon>
        <taxon>Tracheophyta</taxon>
        <taxon>Spermatophyta</taxon>
        <taxon>Magnoliopsida</taxon>
        <taxon>eudicotyledons</taxon>
        <taxon>Gunneridae</taxon>
        <taxon>Pentapetalae</taxon>
        <taxon>rosids</taxon>
        <taxon>fabids</taxon>
        <taxon>Cucurbitales</taxon>
        <taxon>Cucurbitaceae</taxon>
        <taxon>Benincaseae</taxon>
        <taxon>Citrullus</taxon>
    </lineage>
</organism>
<evidence type="ECO:0000256" key="1">
    <source>
        <dbReference type="SAM" id="MobiDB-lite"/>
    </source>
</evidence>
<name>A0ABP0YNM3_9ROSI</name>